<dbReference type="GO" id="GO:0070401">
    <property type="term" value="F:NADP+ binding"/>
    <property type="evidence" value="ECO:0007669"/>
    <property type="project" value="UniProtKB-UniRule"/>
</dbReference>
<accession>A7HUF6</accession>
<dbReference type="FunFam" id="3.40.50.720:FF:000924">
    <property type="entry name" value="GDP-mannose 4,6 dehydratase"/>
    <property type="match status" value="1"/>
</dbReference>
<dbReference type="EC" id="4.2.1.47" evidence="4 8"/>
<proteinExistence type="inferred from homology"/>
<evidence type="ECO:0000256" key="8">
    <source>
        <dbReference type="HAMAP-Rule" id="MF_00955"/>
    </source>
</evidence>
<dbReference type="KEGG" id="pla:Plav_1924"/>
<dbReference type="HOGENOM" id="CLU_007383_14_0_5"/>
<dbReference type="CDD" id="cd05260">
    <property type="entry name" value="GDP_MD_SDR_e"/>
    <property type="match status" value="1"/>
</dbReference>
<dbReference type="STRING" id="402881.Plav_1924"/>
<name>A7HUF6_PARL1</name>
<dbReference type="GO" id="GO:0008446">
    <property type="term" value="F:GDP-mannose 4,6-dehydratase activity"/>
    <property type="evidence" value="ECO:0007669"/>
    <property type="project" value="UniProtKB-UniRule"/>
</dbReference>
<comment type="similarity">
    <text evidence="3 8">Belongs to the NAD(P)-dependent epimerase/dehydratase family. GDP-mannose 4,6-dehydratase subfamily.</text>
</comment>
<dbReference type="Gene3D" id="3.90.25.10">
    <property type="entry name" value="UDP-galactose 4-epimerase, domain 1"/>
    <property type="match status" value="1"/>
</dbReference>
<dbReference type="Gene3D" id="3.40.50.720">
    <property type="entry name" value="NAD(P)-binding Rossmann-like Domain"/>
    <property type="match status" value="1"/>
</dbReference>
<dbReference type="HAMAP" id="MF_00955">
    <property type="entry name" value="GDP_Man_dehydratase"/>
    <property type="match status" value="1"/>
</dbReference>
<dbReference type="InterPro" id="IPR006368">
    <property type="entry name" value="GDP_Man_deHydtase"/>
</dbReference>
<evidence type="ECO:0000256" key="4">
    <source>
        <dbReference type="ARBA" id="ARBA00011989"/>
    </source>
</evidence>
<sequence>MAFVEHSNAPVEAPVALITGITGQDGGYLAELLLGKGYIVHGLARAPARLDRARFSRFGELRGRLHLHVCDLRDGDTLENVLRVVRPNEIYNLAAQTHVQTSLEDPAYTTDVNAAGTVRLLEILVKLGHERHSRFFQACSSEIFGDARGVPQNEKTPLHPLNPYAASKRAAFEAAVHFRNATGVFASNGILFNHESPYRSPSFVTRKISLAVAASQRGEKTPLSLGNLDARRDWGHAGDYVRAMWLMLQREKPDDFVLATGETHSVREFVELAFGVIGSRIIWEGSGVRERGVDAASGQVLVEIDPAFFRAADAGMTLGDASKARAELGWRPEVGFENLVREMVMADIERMAAPSEAEARVASD</sequence>
<evidence type="ECO:0000313" key="11">
    <source>
        <dbReference type="Proteomes" id="UP000006377"/>
    </source>
</evidence>
<evidence type="ECO:0000313" key="10">
    <source>
        <dbReference type="EMBL" id="ABS63539.1"/>
    </source>
</evidence>
<reference evidence="10 11" key="1">
    <citation type="journal article" date="2011" name="Stand. Genomic Sci.">
        <title>Complete genome sequence of Parvibaculum lavamentivorans type strain (DS-1(T)).</title>
        <authorList>
            <person name="Schleheck D."/>
            <person name="Weiss M."/>
            <person name="Pitluck S."/>
            <person name="Bruce D."/>
            <person name="Land M.L."/>
            <person name="Han S."/>
            <person name="Saunders E."/>
            <person name="Tapia R."/>
            <person name="Detter C."/>
            <person name="Brettin T."/>
            <person name="Han J."/>
            <person name="Woyke T."/>
            <person name="Goodwin L."/>
            <person name="Pennacchio L."/>
            <person name="Nolan M."/>
            <person name="Cook A.M."/>
            <person name="Kjelleberg S."/>
            <person name="Thomas T."/>
        </authorList>
    </citation>
    <scope>NUCLEOTIDE SEQUENCE [LARGE SCALE GENOMIC DNA]</scope>
    <source>
        <strain evidence="11">DS-1 / DSM 13023 / NCIMB 13966</strain>
    </source>
</reference>
<comment type="function">
    <text evidence="7 8">Catalyzes the conversion of GDP-D-mannose to GDP-4-dehydro-6-deoxy-D-mannose.</text>
</comment>
<dbReference type="EMBL" id="CP000774">
    <property type="protein sequence ID" value="ABS63539.1"/>
    <property type="molecule type" value="Genomic_DNA"/>
</dbReference>
<keyword evidence="6 8" id="KW-0456">Lyase</keyword>
<evidence type="ECO:0000259" key="9">
    <source>
        <dbReference type="Pfam" id="PF16363"/>
    </source>
</evidence>
<evidence type="ECO:0000256" key="5">
    <source>
        <dbReference type="ARBA" id="ARBA00022458"/>
    </source>
</evidence>
<dbReference type="PANTHER" id="PTHR43715">
    <property type="entry name" value="GDP-MANNOSE 4,6-DEHYDRATASE"/>
    <property type="match status" value="1"/>
</dbReference>
<dbReference type="SUPFAM" id="SSF51735">
    <property type="entry name" value="NAD(P)-binding Rossmann-fold domains"/>
    <property type="match status" value="1"/>
</dbReference>
<dbReference type="GO" id="GO:0042351">
    <property type="term" value="P:'de novo' GDP-L-fucose biosynthetic process"/>
    <property type="evidence" value="ECO:0007669"/>
    <property type="project" value="TreeGrafter"/>
</dbReference>
<comment type="caution">
    <text evidence="8">Lacks conserved residue(s) required for the propagation of feature annotation.</text>
</comment>
<dbReference type="Pfam" id="PF16363">
    <property type="entry name" value="GDP_Man_Dehyd"/>
    <property type="match status" value="1"/>
</dbReference>
<evidence type="ECO:0000256" key="2">
    <source>
        <dbReference type="ARBA" id="ARBA00001937"/>
    </source>
</evidence>
<evidence type="ECO:0000256" key="3">
    <source>
        <dbReference type="ARBA" id="ARBA00009263"/>
    </source>
</evidence>
<comment type="cofactor">
    <cofactor evidence="2 8">
        <name>NADP(+)</name>
        <dbReference type="ChEBI" id="CHEBI:58349"/>
    </cofactor>
</comment>
<dbReference type="PANTHER" id="PTHR43715:SF1">
    <property type="entry name" value="GDP-MANNOSE 4,6 DEHYDRATASE"/>
    <property type="match status" value="1"/>
</dbReference>
<dbReference type="eggNOG" id="COG1089">
    <property type="taxonomic scope" value="Bacteria"/>
</dbReference>
<dbReference type="NCBIfam" id="TIGR01472">
    <property type="entry name" value="gmd"/>
    <property type="match status" value="1"/>
</dbReference>
<evidence type="ECO:0000256" key="7">
    <source>
        <dbReference type="ARBA" id="ARBA00059383"/>
    </source>
</evidence>
<dbReference type="AlphaFoldDB" id="A7HUF6"/>
<keyword evidence="5" id="KW-0536">Nodulation</keyword>
<evidence type="ECO:0000256" key="1">
    <source>
        <dbReference type="ARBA" id="ARBA00000188"/>
    </source>
</evidence>
<feature type="domain" description="NAD(P)-binding" evidence="9">
    <location>
        <begin position="17"/>
        <end position="343"/>
    </location>
</feature>
<organism evidence="10 11">
    <name type="scientific">Parvibaculum lavamentivorans (strain DS-1 / DSM 13023 / NCIMB 13966)</name>
    <dbReference type="NCBI Taxonomy" id="402881"/>
    <lineage>
        <taxon>Bacteria</taxon>
        <taxon>Pseudomonadati</taxon>
        <taxon>Pseudomonadota</taxon>
        <taxon>Alphaproteobacteria</taxon>
        <taxon>Hyphomicrobiales</taxon>
        <taxon>Parvibaculaceae</taxon>
        <taxon>Parvibaculum</taxon>
    </lineage>
</organism>
<evidence type="ECO:0000256" key="6">
    <source>
        <dbReference type="ARBA" id="ARBA00023239"/>
    </source>
</evidence>
<dbReference type="InterPro" id="IPR036291">
    <property type="entry name" value="NAD(P)-bd_dom_sf"/>
</dbReference>
<keyword evidence="8" id="KW-0521">NADP</keyword>
<protein>
    <recommendedName>
        <fullName evidence="4 8">GDP-mannose 4,6-dehydratase</fullName>
        <ecNumber evidence="4 8">4.2.1.47</ecNumber>
    </recommendedName>
    <alternativeName>
        <fullName evidence="8">GDP-D-mannose dehydratase</fullName>
    </alternativeName>
</protein>
<comment type="catalytic activity">
    <reaction evidence="1 8">
        <text>GDP-alpha-D-mannose = GDP-4-dehydro-alpha-D-rhamnose + H2O</text>
        <dbReference type="Rhea" id="RHEA:23820"/>
        <dbReference type="ChEBI" id="CHEBI:15377"/>
        <dbReference type="ChEBI" id="CHEBI:57527"/>
        <dbReference type="ChEBI" id="CHEBI:57964"/>
        <dbReference type="EC" id="4.2.1.47"/>
    </reaction>
</comment>
<dbReference type="Proteomes" id="UP000006377">
    <property type="component" value="Chromosome"/>
</dbReference>
<gene>
    <name evidence="8" type="primary">gmd</name>
    <name evidence="10" type="ordered locus">Plav_1924</name>
</gene>
<dbReference type="InterPro" id="IPR016040">
    <property type="entry name" value="NAD(P)-bd_dom"/>
</dbReference>
<keyword evidence="11" id="KW-1185">Reference proteome</keyword>